<dbReference type="SUPFAM" id="SSF49785">
    <property type="entry name" value="Galactose-binding domain-like"/>
    <property type="match status" value="1"/>
</dbReference>
<dbReference type="PROSITE" id="PS51257">
    <property type="entry name" value="PROKAR_LIPOPROTEIN"/>
    <property type="match status" value="1"/>
</dbReference>
<dbReference type="EMBL" id="RJJR01000011">
    <property type="protein sequence ID" value="RNI35185.1"/>
    <property type="molecule type" value="Genomic_DNA"/>
</dbReference>
<dbReference type="Gene3D" id="2.60.40.10">
    <property type="entry name" value="Immunoglobulins"/>
    <property type="match status" value="4"/>
</dbReference>
<dbReference type="Gene3D" id="2.60.120.260">
    <property type="entry name" value="Galactose-binding domain-like"/>
    <property type="match status" value="1"/>
</dbReference>
<dbReference type="OrthoDB" id="660167at2"/>
<dbReference type="SUPFAM" id="SSF81296">
    <property type="entry name" value="E set domains"/>
    <property type="match status" value="3"/>
</dbReference>
<dbReference type="Proteomes" id="UP000267223">
    <property type="component" value="Unassembled WGS sequence"/>
</dbReference>
<reference evidence="2 3" key="1">
    <citation type="submission" date="2018-11" db="EMBL/GenBank/DDBJ databases">
        <title>Draft genome sequence of Ferruginibacter sp. BO-59.</title>
        <authorList>
            <person name="Im W.T."/>
        </authorList>
    </citation>
    <scope>NUCLEOTIDE SEQUENCE [LARGE SCALE GENOMIC DNA]</scope>
    <source>
        <strain evidence="2 3">BO-59</strain>
    </source>
</reference>
<dbReference type="AlphaFoldDB" id="A0A3M9NCP8"/>
<dbReference type="InterPro" id="IPR002909">
    <property type="entry name" value="IPT_dom"/>
</dbReference>
<feature type="domain" description="IPT/TIG" evidence="1">
    <location>
        <begin position="207"/>
        <end position="266"/>
    </location>
</feature>
<keyword evidence="3" id="KW-1185">Reference proteome</keyword>
<gene>
    <name evidence="2" type="ORF">EFY79_13060</name>
</gene>
<dbReference type="CDD" id="cd00102">
    <property type="entry name" value="IPT"/>
    <property type="match status" value="1"/>
</dbReference>
<dbReference type="InterPro" id="IPR013783">
    <property type="entry name" value="Ig-like_fold"/>
</dbReference>
<dbReference type="InterPro" id="IPR008979">
    <property type="entry name" value="Galactose-bd-like_sf"/>
</dbReference>
<accession>A0A3M9NCP8</accession>
<dbReference type="InterPro" id="IPR014756">
    <property type="entry name" value="Ig_E-set"/>
</dbReference>
<dbReference type="RefSeq" id="WP_148041923.1">
    <property type="nucleotide sequence ID" value="NZ_RJJR01000011.1"/>
</dbReference>
<name>A0A3M9NCP8_9BACT</name>
<dbReference type="Pfam" id="PF01833">
    <property type="entry name" value="TIG"/>
    <property type="match status" value="2"/>
</dbReference>
<evidence type="ECO:0000313" key="2">
    <source>
        <dbReference type="EMBL" id="RNI35185.1"/>
    </source>
</evidence>
<evidence type="ECO:0000313" key="3">
    <source>
        <dbReference type="Proteomes" id="UP000267223"/>
    </source>
</evidence>
<feature type="domain" description="IPT/TIG" evidence="1">
    <location>
        <begin position="285"/>
        <end position="352"/>
    </location>
</feature>
<protein>
    <recommendedName>
        <fullName evidence="1">IPT/TIG domain-containing protein</fullName>
    </recommendedName>
</protein>
<sequence length="516" mass="54728">MKIIYNVRLLMITFIVACLSFFGCKKDNENPVSSATELLSFGPTGAEPGDTIRFYGTNLDKVTQIDFTNASVAGSNFLSQSKTEIHVIVPTETEKGYVTLKTPSGDITSKTQFNIGVTATVSSITNEARPGENISIKGDYLNWVTGVTFNDGKIVTSFVSQTKNELQVTVPIDAQTGTLVLAYGGTDSSFVETTDTLHVTLPMATMLSPNPVKHADELTITGTNLDLATKVYFNGVAAAVTTFISQSATKIVVKVPGETINGKVTLEAASGVQTMSSVDLNVLMPSVTKMDPNPVDPETNLTITGINLNLVSSILFQNADPVTKFVSQSATQIVVKVPKGVTEGKITLGVLNSILTVQSGDILKITGAIPPPVIAFPFYTDAVTSNWNGWIGGGWGGTANYSNTSPVREGDKSIKIDYVGGYGSPMQIGGANINLSGYTTFKISIYGAPGSNGKTVTIAFNGVNGKYNLNVVEGKWTDYAIPVSTLTSDATLKEIWVQEFSGTGAFSIYVDDMGLN</sequence>
<organism evidence="2 3">
    <name type="scientific">Hanamia caeni</name>
    <dbReference type="NCBI Taxonomy" id="2294116"/>
    <lineage>
        <taxon>Bacteria</taxon>
        <taxon>Pseudomonadati</taxon>
        <taxon>Bacteroidota</taxon>
        <taxon>Chitinophagia</taxon>
        <taxon>Chitinophagales</taxon>
        <taxon>Chitinophagaceae</taxon>
        <taxon>Hanamia</taxon>
    </lineage>
</organism>
<comment type="caution">
    <text evidence="2">The sequence shown here is derived from an EMBL/GenBank/DDBJ whole genome shotgun (WGS) entry which is preliminary data.</text>
</comment>
<evidence type="ECO:0000259" key="1">
    <source>
        <dbReference type="Pfam" id="PF01833"/>
    </source>
</evidence>
<proteinExistence type="predicted"/>